<reference evidence="12" key="2">
    <citation type="submission" date="2025-09" db="UniProtKB">
        <authorList>
            <consortium name="Ensembl"/>
        </authorList>
    </citation>
    <scope>IDENTIFICATION</scope>
</reference>
<dbReference type="AlphaFoldDB" id="A0A672PW49"/>
<dbReference type="FunFam" id="3.30.70.330:FF:000028">
    <property type="entry name" value="Putative serine/arginine-rich splicing factor 4"/>
    <property type="match status" value="1"/>
</dbReference>
<evidence type="ECO:0000256" key="8">
    <source>
        <dbReference type="ARBA" id="ARBA00023242"/>
    </source>
</evidence>
<evidence type="ECO:0000256" key="6">
    <source>
        <dbReference type="ARBA" id="ARBA00022884"/>
    </source>
</evidence>
<dbReference type="FunCoup" id="A0A672PW49">
    <property type="interactions" value="767"/>
</dbReference>
<feature type="compositionally biased region" description="Basic residues" evidence="10">
    <location>
        <begin position="263"/>
        <end position="285"/>
    </location>
</feature>
<dbReference type="GO" id="GO:0003729">
    <property type="term" value="F:mRNA binding"/>
    <property type="evidence" value="ECO:0007669"/>
    <property type="project" value="TreeGrafter"/>
</dbReference>
<feature type="region of interest" description="Disordered" evidence="10">
    <location>
        <begin position="172"/>
        <end position="367"/>
    </location>
</feature>
<dbReference type="CDD" id="cd12764">
    <property type="entry name" value="RRM2_SRSF4"/>
    <property type="match status" value="1"/>
</dbReference>
<proteinExistence type="inferred from homology"/>
<feature type="compositionally biased region" description="Basic residues" evidence="10">
    <location>
        <begin position="180"/>
        <end position="209"/>
    </location>
</feature>
<feature type="compositionally biased region" description="Low complexity" evidence="10">
    <location>
        <begin position="210"/>
        <end position="220"/>
    </location>
</feature>
<evidence type="ECO:0000256" key="1">
    <source>
        <dbReference type="ARBA" id="ARBA00004123"/>
    </source>
</evidence>
<evidence type="ECO:0000256" key="4">
    <source>
        <dbReference type="ARBA" id="ARBA00022664"/>
    </source>
</evidence>
<keyword evidence="13" id="KW-1185">Reference proteome</keyword>
<organism evidence="12 13">
    <name type="scientific">Sinocyclocheilus grahami</name>
    <name type="common">Dianchi golden-line fish</name>
    <name type="synonym">Barbus grahami</name>
    <dbReference type="NCBI Taxonomy" id="75366"/>
    <lineage>
        <taxon>Eukaryota</taxon>
        <taxon>Metazoa</taxon>
        <taxon>Chordata</taxon>
        <taxon>Craniata</taxon>
        <taxon>Vertebrata</taxon>
        <taxon>Euteleostomi</taxon>
        <taxon>Actinopterygii</taxon>
        <taxon>Neopterygii</taxon>
        <taxon>Teleostei</taxon>
        <taxon>Ostariophysi</taxon>
        <taxon>Cypriniformes</taxon>
        <taxon>Cyprinidae</taxon>
        <taxon>Cyprininae</taxon>
        <taxon>Sinocyclocheilus</taxon>
    </lineage>
</organism>
<evidence type="ECO:0000256" key="7">
    <source>
        <dbReference type="ARBA" id="ARBA00023187"/>
    </source>
</evidence>
<sequence>MSRVYVGKLSYRAREKDVERFFKGYGKILEVDLKNGYGFVEFDDPRDADDAVCDLNGKDLCGKRVIVEHTIGQRRDGGTGSRSGRSSRYGRGGGERFGPPTRTDYRLIVENLSSRCSWQDLKDYMRQAGEVTYADTNKGRKNEGVIEFRQYSDMKRALEKLDGTEVNGRKIRLIEDRPGARRRRSYSRSASRSRSRSRRSRRSRSHSRTSSRSSFPLCSRSRSRSTSKKAKGRSSRMEESSNGARRGGESARDNSTSLSPPSKKSKRENKRARSSSRSRSRSRSRSKSENDKDFSRESGSKSQEANKSSDEGRATERPHRSKAHSRSRSQTPPDADLRRESRSRSKSRSHSRSRSYSRSRSRSRSRS</sequence>
<keyword evidence="7" id="KW-0508">mRNA splicing</keyword>
<keyword evidence="8" id="KW-0539">Nucleus</keyword>
<dbReference type="SMART" id="SM00360">
    <property type="entry name" value="RRM"/>
    <property type="match status" value="2"/>
</dbReference>
<dbReference type="GO" id="GO:0005737">
    <property type="term" value="C:cytoplasm"/>
    <property type="evidence" value="ECO:0007669"/>
    <property type="project" value="TreeGrafter"/>
</dbReference>
<evidence type="ECO:0000256" key="2">
    <source>
        <dbReference type="ARBA" id="ARBA00010269"/>
    </source>
</evidence>
<evidence type="ECO:0000259" key="11">
    <source>
        <dbReference type="PROSITE" id="PS50102"/>
    </source>
</evidence>
<feature type="region of interest" description="Disordered" evidence="10">
    <location>
        <begin position="72"/>
        <end position="101"/>
    </location>
</feature>
<feature type="domain" description="RRM" evidence="11">
    <location>
        <begin position="105"/>
        <end position="178"/>
    </location>
</feature>
<dbReference type="InParanoid" id="A0A672PW49"/>
<dbReference type="InterPro" id="IPR050374">
    <property type="entry name" value="RRT5_SRSF_SR"/>
</dbReference>
<keyword evidence="6 9" id="KW-0694">RNA-binding</keyword>
<dbReference type="Proteomes" id="UP000472262">
    <property type="component" value="Unassembled WGS sequence"/>
</dbReference>
<feature type="compositionally biased region" description="Basic and acidic residues" evidence="10">
    <location>
        <begin position="286"/>
        <end position="299"/>
    </location>
</feature>
<keyword evidence="3" id="KW-0597">Phosphoprotein</keyword>
<dbReference type="Gene3D" id="3.30.70.330">
    <property type="match status" value="2"/>
</dbReference>
<dbReference type="PROSITE" id="PS50102">
    <property type="entry name" value="RRM"/>
    <property type="match status" value="2"/>
</dbReference>
<dbReference type="PANTHER" id="PTHR23003">
    <property type="entry name" value="RNA RECOGNITION MOTIF RRM DOMAIN CONTAINING PROTEIN"/>
    <property type="match status" value="1"/>
</dbReference>
<dbReference type="GO" id="GO:0008380">
    <property type="term" value="P:RNA splicing"/>
    <property type="evidence" value="ECO:0007669"/>
    <property type="project" value="UniProtKB-KW"/>
</dbReference>
<reference evidence="12" key="1">
    <citation type="submission" date="2025-08" db="UniProtKB">
        <authorList>
            <consortium name="Ensembl"/>
        </authorList>
    </citation>
    <scope>IDENTIFICATION</scope>
</reference>
<comment type="similarity">
    <text evidence="2">Belongs to the splicing factor SR family.</text>
</comment>
<dbReference type="GO" id="GO:0006397">
    <property type="term" value="P:mRNA processing"/>
    <property type="evidence" value="ECO:0007669"/>
    <property type="project" value="UniProtKB-KW"/>
</dbReference>
<dbReference type="InterPro" id="IPR000504">
    <property type="entry name" value="RRM_dom"/>
</dbReference>
<dbReference type="PANTHER" id="PTHR23003:SF45">
    <property type="entry name" value="SERINE_ARGININE-RICH SPLICING FACTOR 4"/>
    <property type="match status" value="1"/>
</dbReference>
<keyword evidence="4" id="KW-0507">mRNA processing</keyword>
<protein>
    <submittedName>
        <fullName evidence="12">Serine/arginine-rich splicing factor 4-like</fullName>
    </submittedName>
</protein>
<feature type="compositionally biased region" description="Basic residues" evidence="10">
    <location>
        <begin position="344"/>
        <end position="367"/>
    </location>
</feature>
<feature type="compositionally biased region" description="Basic and acidic residues" evidence="10">
    <location>
        <begin position="307"/>
        <end position="318"/>
    </location>
</feature>
<evidence type="ECO:0000256" key="3">
    <source>
        <dbReference type="ARBA" id="ARBA00022553"/>
    </source>
</evidence>
<dbReference type="InterPro" id="IPR035979">
    <property type="entry name" value="RBD_domain_sf"/>
</dbReference>
<dbReference type="InterPro" id="IPR012677">
    <property type="entry name" value="Nucleotide-bd_a/b_plait_sf"/>
</dbReference>
<dbReference type="Pfam" id="PF00076">
    <property type="entry name" value="RRM_1"/>
    <property type="match status" value="2"/>
</dbReference>
<gene>
    <name evidence="12" type="primary">LOC107559403</name>
</gene>
<dbReference type="SUPFAM" id="SSF54928">
    <property type="entry name" value="RNA-binding domain, RBD"/>
    <property type="match status" value="1"/>
</dbReference>
<evidence type="ECO:0000313" key="13">
    <source>
        <dbReference type="Proteomes" id="UP000472262"/>
    </source>
</evidence>
<comment type="subcellular location">
    <subcellularLocation>
        <location evidence="1">Nucleus</location>
    </subcellularLocation>
</comment>
<evidence type="ECO:0000313" key="12">
    <source>
        <dbReference type="Ensembl" id="ENSSGRP00000068162.1"/>
    </source>
</evidence>
<keyword evidence="5" id="KW-0677">Repeat</keyword>
<accession>A0A672PW49</accession>
<dbReference type="GO" id="GO:0005634">
    <property type="term" value="C:nucleus"/>
    <property type="evidence" value="ECO:0007669"/>
    <property type="project" value="UniProtKB-SubCell"/>
</dbReference>
<feature type="domain" description="RRM" evidence="11">
    <location>
        <begin position="2"/>
        <end position="72"/>
    </location>
</feature>
<evidence type="ECO:0000256" key="9">
    <source>
        <dbReference type="PROSITE-ProRule" id="PRU00176"/>
    </source>
</evidence>
<evidence type="ECO:0000256" key="10">
    <source>
        <dbReference type="SAM" id="MobiDB-lite"/>
    </source>
</evidence>
<feature type="compositionally biased region" description="Basic residues" evidence="10">
    <location>
        <begin position="221"/>
        <end position="234"/>
    </location>
</feature>
<name>A0A672PW49_SINGR</name>
<evidence type="ECO:0000256" key="5">
    <source>
        <dbReference type="ARBA" id="ARBA00022737"/>
    </source>
</evidence>
<dbReference type="OMA" id="PWGLGRD"/>
<dbReference type="Ensembl" id="ENSSGRT00000072651.1">
    <property type="protein sequence ID" value="ENSSGRP00000068162.1"/>
    <property type="gene ID" value="ENSSGRG00000034962.1"/>
</dbReference>